<evidence type="ECO:0000313" key="1">
    <source>
        <dbReference type="EMBL" id="BBY60390.1"/>
    </source>
</evidence>
<dbReference type="EMBL" id="AP022595">
    <property type="protein sequence ID" value="BBY60390.1"/>
    <property type="molecule type" value="Genomic_DNA"/>
</dbReference>
<organism evidence="1 2">
    <name type="scientific">Mycolicibacterium sarraceniae</name>
    <dbReference type="NCBI Taxonomy" id="1534348"/>
    <lineage>
        <taxon>Bacteria</taxon>
        <taxon>Bacillati</taxon>
        <taxon>Actinomycetota</taxon>
        <taxon>Actinomycetes</taxon>
        <taxon>Mycobacteriales</taxon>
        <taxon>Mycobacteriaceae</taxon>
        <taxon>Mycolicibacterium</taxon>
    </lineage>
</organism>
<evidence type="ECO:0000313" key="2">
    <source>
        <dbReference type="Proteomes" id="UP000466445"/>
    </source>
</evidence>
<keyword evidence="2" id="KW-1185">Reference proteome</keyword>
<dbReference type="KEGG" id="msar:MSAR_35260"/>
<dbReference type="Proteomes" id="UP000466445">
    <property type="component" value="Chromosome"/>
</dbReference>
<dbReference type="AlphaFoldDB" id="A0A7I7SUW0"/>
<gene>
    <name evidence="1" type="ORF">MSAR_35260</name>
</gene>
<accession>A0A7I7SUW0</accession>
<protein>
    <submittedName>
        <fullName evidence="1">Uncharacterized protein</fullName>
    </submittedName>
</protein>
<dbReference type="RefSeq" id="WP_163698919.1">
    <property type="nucleotide sequence ID" value="NZ_AP022595.1"/>
</dbReference>
<name>A0A7I7SUW0_9MYCO</name>
<reference evidence="1 2" key="1">
    <citation type="journal article" date="2019" name="Emerg. Microbes Infect.">
        <title>Comprehensive subspecies identification of 175 nontuberculous mycobacteria species based on 7547 genomic profiles.</title>
        <authorList>
            <person name="Matsumoto Y."/>
            <person name="Kinjo T."/>
            <person name="Motooka D."/>
            <person name="Nabeya D."/>
            <person name="Jung N."/>
            <person name="Uechi K."/>
            <person name="Horii T."/>
            <person name="Iida T."/>
            <person name="Fujita J."/>
            <person name="Nakamura S."/>
        </authorList>
    </citation>
    <scope>NUCLEOTIDE SEQUENCE [LARGE SCALE GENOMIC DNA]</scope>
    <source>
        <strain evidence="1 2">JCM 30395</strain>
    </source>
</reference>
<sequence length="91" mass="9697">MTEEAGTPSQGNTVALAAIAAITGQSEASATEMFYTARQSEVDENLASFEDIGLAIDRLCTRVGLAPALMQDERDHHIRALRDLPSARPPG</sequence>
<proteinExistence type="predicted"/>